<evidence type="ECO:0000313" key="1">
    <source>
        <dbReference type="EMBL" id="CAE0365222.1"/>
    </source>
</evidence>
<dbReference type="PANTHER" id="PTHR45036">
    <property type="entry name" value="METHYLTRANSFERASE LIKE 7B"/>
    <property type="match status" value="1"/>
</dbReference>
<dbReference type="CDD" id="cd02440">
    <property type="entry name" value="AdoMet_MTases"/>
    <property type="match status" value="1"/>
</dbReference>
<organism evidence="1">
    <name type="scientific">Aureoumbra lagunensis</name>
    <dbReference type="NCBI Taxonomy" id="44058"/>
    <lineage>
        <taxon>Eukaryota</taxon>
        <taxon>Sar</taxon>
        <taxon>Stramenopiles</taxon>
        <taxon>Ochrophyta</taxon>
        <taxon>Pelagophyceae</taxon>
        <taxon>Pelagomonadales</taxon>
        <taxon>Aureoumbra</taxon>
    </lineage>
</organism>
<dbReference type="InterPro" id="IPR029063">
    <property type="entry name" value="SAM-dependent_MTases_sf"/>
</dbReference>
<sequence length="220" mass="24488">MILICFVSQAVALEVSRNTMLYAQYFAFIEMLPSGYAKDIYPLKTHLLSQLPKNKRLLEIGPGPGVNAEWILASEPDSFIVVEKNPFFSSCLHKRYGAHLSIFDDISQIPTASIDIVIATFLLCSAPEEKLLSEIRRILVRPYGRYFFVEHVKSDSKVYAQAQSAIAPIQRALADNCDPTKQTEDILRSQFALSDVTHTTLSGHFPLDPVISGIATPLDS</sequence>
<reference evidence="1" key="1">
    <citation type="submission" date="2021-01" db="EMBL/GenBank/DDBJ databases">
        <authorList>
            <person name="Corre E."/>
            <person name="Pelletier E."/>
            <person name="Niang G."/>
            <person name="Scheremetjew M."/>
            <person name="Finn R."/>
            <person name="Kale V."/>
            <person name="Holt S."/>
            <person name="Cochrane G."/>
            <person name="Meng A."/>
            <person name="Brown T."/>
            <person name="Cohen L."/>
        </authorList>
    </citation>
    <scope>NUCLEOTIDE SEQUENCE</scope>
    <source>
        <strain evidence="1">CCMP1510</strain>
    </source>
</reference>
<dbReference type="AlphaFoldDB" id="A0A7S3JWF0"/>
<dbReference type="PANTHER" id="PTHR45036:SF1">
    <property type="entry name" value="METHYLTRANSFERASE LIKE 7A"/>
    <property type="match status" value="1"/>
</dbReference>
<protein>
    <recommendedName>
        <fullName evidence="2">Methyltransferase type 11 domain-containing protein</fullName>
    </recommendedName>
</protein>
<dbReference type="EMBL" id="HBIJ01008424">
    <property type="protein sequence ID" value="CAE0365222.1"/>
    <property type="molecule type" value="Transcribed_RNA"/>
</dbReference>
<evidence type="ECO:0008006" key="2">
    <source>
        <dbReference type="Google" id="ProtNLM"/>
    </source>
</evidence>
<accession>A0A7S3JWF0</accession>
<dbReference type="InterPro" id="IPR052356">
    <property type="entry name" value="Thiol_S-MT"/>
</dbReference>
<dbReference type="Gene3D" id="3.40.50.150">
    <property type="entry name" value="Vaccinia Virus protein VP39"/>
    <property type="match status" value="1"/>
</dbReference>
<dbReference type="SUPFAM" id="SSF53335">
    <property type="entry name" value="S-adenosyl-L-methionine-dependent methyltransferases"/>
    <property type="match status" value="1"/>
</dbReference>
<proteinExistence type="predicted"/>
<gene>
    <name evidence="1" type="ORF">ALAG00032_LOCUS5964</name>
</gene>
<name>A0A7S3JWF0_9STRA</name>